<dbReference type="KEGG" id="saca:FFV09_18160"/>
<dbReference type="PANTHER" id="PTHR30514">
    <property type="entry name" value="GLUCOKINASE"/>
    <property type="match status" value="1"/>
</dbReference>
<evidence type="ECO:0000313" key="6">
    <source>
        <dbReference type="EMBL" id="QDH22598.1"/>
    </source>
</evidence>
<dbReference type="GO" id="GO:0097367">
    <property type="term" value="F:carbohydrate derivative binding"/>
    <property type="evidence" value="ECO:0007669"/>
    <property type="project" value="InterPro"/>
</dbReference>
<dbReference type="SUPFAM" id="SSF46689">
    <property type="entry name" value="Homeodomain-like"/>
    <property type="match status" value="1"/>
</dbReference>
<feature type="domain" description="SIS" evidence="5">
    <location>
        <begin position="153"/>
        <end position="294"/>
    </location>
</feature>
<keyword evidence="7" id="KW-1185">Reference proteome</keyword>
<sequence>MEVQVNGSADRLRVLEVRNRPESVWEKREIMLLEQLRRADKWSGSERAIADYVLEHREKVLGMTIRQLSEATYSSNPTIVRLCRKLGVSGFREFKIVLSSEFERTAGREEVDANLPFRNRHSSAVIAGNIAELTQSTIREAAELLGGERLDKAAAMLGAARGVYLFAAGDSMVRALGLQGKLLKINRPVQISSLMQEQGYHAYNASAGDCAVFVTYGGLQAGYADYAAEMKSKGVGLIAVTANSEGRLAALCDVVLPLPIAEEPMAKIGTFSSQIAIDYVLNVLYSCVFNLRYEENFAIKQSAQAYVEGIDPF</sequence>
<dbReference type="Gene3D" id="3.40.50.10490">
    <property type="entry name" value="Glucose-6-phosphate isomerase like protein, domain 1"/>
    <property type="match status" value="1"/>
</dbReference>
<feature type="domain" description="HTH rpiR-type" evidence="4">
    <location>
        <begin position="29"/>
        <end position="105"/>
    </location>
</feature>
<dbReference type="InterPro" id="IPR000281">
    <property type="entry name" value="HTH_RpiR"/>
</dbReference>
<keyword evidence="1" id="KW-0805">Transcription regulation</keyword>
<evidence type="ECO:0000256" key="2">
    <source>
        <dbReference type="ARBA" id="ARBA00023125"/>
    </source>
</evidence>
<dbReference type="InterPro" id="IPR036388">
    <property type="entry name" value="WH-like_DNA-bd_sf"/>
</dbReference>
<evidence type="ECO:0000259" key="5">
    <source>
        <dbReference type="PROSITE" id="PS51464"/>
    </source>
</evidence>
<dbReference type="InterPro" id="IPR001347">
    <property type="entry name" value="SIS_dom"/>
</dbReference>
<name>A0A4Y6V1B7_SACBS</name>
<organism evidence="6 7">
    <name type="scientific">Saccharibacillus brassicae</name>
    <dbReference type="NCBI Taxonomy" id="2583377"/>
    <lineage>
        <taxon>Bacteria</taxon>
        <taxon>Bacillati</taxon>
        <taxon>Bacillota</taxon>
        <taxon>Bacilli</taxon>
        <taxon>Bacillales</taxon>
        <taxon>Paenibacillaceae</taxon>
        <taxon>Saccharibacillus</taxon>
    </lineage>
</organism>
<dbReference type="Pfam" id="PF01380">
    <property type="entry name" value="SIS"/>
    <property type="match status" value="1"/>
</dbReference>
<dbReference type="InterPro" id="IPR035472">
    <property type="entry name" value="RpiR-like_SIS"/>
</dbReference>
<keyword evidence="2" id="KW-0238">DNA-binding</keyword>
<proteinExistence type="predicted"/>
<dbReference type="InterPro" id="IPR047640">
    <property type="entry name" value="RpiR-like"/>
</dbReference>
<dbReference type="GO" id="GO:0003700">
    <property type="term" value="F:DNA-binding transcription factor activity"/>
    <property type="evidence" value="ECO:0007669"/>
    <property type="project" value="InterPro"/>
</dbReference>
<dbReference type="GO" id="GO:0003677">
    <property type="term" value="F:DNA binding"/>
    <property type="evidence" value="ECO:0007669"/>
    <property type="project" value="UniProtKB-KW"/>
</dbReference>
<gene>
    <name evidence="6" type="ORF">FFV09_18160</name>
</gene>
<reference evidence="6 7" key="1">
    <citation type="submission" date="2019-06" db="EMBL/GenBank/DDBJ databases">
        <title>Saccharibacillus brassicae sp. nov., an endophytic bacterium isolated from Chinese cabbage seeds (Brassica pekinensis).</title>
        <authorList>
            <person name="Jiang L."/>
            <person name="Lee J."/>
            <person name="Kim S.W."/>
        </authorList>
    </citation>
    <scope>NUCLEOTIDE SEQUENCE [LARGE SCALE GENOMIC DNA]</scope>
    <source>
        <strain evidence="7">KCTC 43072 / ATSA2</strain>
    </source>
</reference>
<dbReference type="CDD" id="cd05013">
    <property type="entry name" value="SIS_RpiR"/>
    <property type="match status" value="1"/>
</dbReference>
<dbReference type="Pfam" id="PF01418">
    <property type="entry name" value="HTH_6"/>
    <property type="match status" value="1"/>
</dbReference>
<dbReference type="OrthoDB" id="6590756at2"/>
<dbReference type="SUPFAM" id="SSF53697">
    <property type="entry name" value="SIS domain"/>
    <property type="match status" value="1"/>
</dbReference>
<evidence type="ECO:0000256" key="1">
    <source>
        <dbReference type="ARBA" id="ARBA00023015"/>
    </source>
</evidence>
<dbReference type="Proteomes" id="UP000316968">
    <property type="component" value="Chromosome"/>
</dbReference>
<evidence type="ECO:0000256" key="3">
    <source>
        <dbReference type="ARBA" id="ARBA00023163"/>
    </source>
</evidence>
<evidence type="ECO:0000259" key="4">
    <source>
        <dbReference type="PROSITE" id="PS51071"/>
    </source>
</evidence>
<dbReference type="InterPro" id="IPR046348">
    <property type="entry name" value="SIS_dom_sf"/>
</dbReference>
<evidence type="ECO:0000313" key="7">
    <source>
        <dbReference type="Proteomes" id="UP000316968"/>
    </source>
</evidence>
<dbReference type="PANTHER" id="PTHR30514:SF10">
    <property type="entry name" value="MURR_RPIR FAMILY TRANSCRIPTIONAL REGULATOR"/>
    <property type="match status" value="1"/>
</dbReference>
<dbReference type="Gene3D" id="1.10.10.10">
    <property type="entry name" value="Winged helix-like DNA-binding domain superfamily/Winged helix DNA-binding domain"/>
    <property type="match status" value="1"/>
</dbReference>
<dbReference type="InterPro" id="IPR009057">
    <property type="entry name" value="Homeodomain-like_sf"/>
</dbReference>
<dbReference type="GO" id="GO:1901135">
    <property type="term" value="P:carbohydrate derivative metabolic process"/>
    <property type="evidence" value="ECO:0007669"/>
    <property type="project" value="InterPro"/>
</dbReference>
<dbReference type="PROSITE" id="PS51071">
    <property type="entry name" value="HTH_RPIR"/>
    <property type="match status" value="1"/>
</dbReference>
<dbReference type="AlphaFoldDB" id="A0A4Y6V1B7"/>
<protein>
    <submittedName>
        <fullName evidence="6">MurR/RpiR family transcriptional regulator</fullName>
    </submittedName>
</protein>
<keyword evidence="3" id="KW-0804">Transcription</keyword>
<accession>A0A4Y6V1B7</accession>
<dbReference type="EMBL" id="CP041217">
    <property type="protein sequence ID" value="QDH22598.1"/>
    <property type="molecule type" value="Genomic_DNA"/>
</dbReference>
<dbReference type="PROSITE" id="PS51464">
    <property type="entry name" value="SIS"/>
    <property type="match status" value="1"/>
</dbReference>